<reference evidence="2" key="1">
    <citation type="submission" date="2023-05" db="EMBL/GenBank/DDBJ databases">
        <title>Nepenthes gracilis genome sequencing.</title>
        <authorList>
            <person name="Fukushima K."/>
        </authorList>
    </citation>
    <scope>NUCLEOTIDE SEQUENCE</scope>
    <source>
        <strain evidence="2">SING2019-196</strain>
    </source>
</reference>
<sequence>MAESVVMSSNFVATCLDSSEVVLGVWAEPIKQPWSLEETARISTRSSFLRIEEFDPSLVLLGIRLQAICLVLCVISMLLDE</sequence>
<gene>
    <name evidence="2" type="ORF">Nepgr_020105</name>
</gene>
<feature type="transmembrane region" description="Helical" evidence="1">
    <location>
        <begin position="58"/>
        <end position="79"/>
    </location>
</feature>
<name>A0AAD3SWD9_NEPGR</name>
<keyword evidence="3" id="KW-1185">Reference proteome</keyword>
<evidence type="ECO:0000313" key="2">
    <source>
        <dbReference type="EMBL" id="GMH18264.1"/>
    </source>
</evidence>
<protein>
    <submittedName>
        <fullName evidence="2">Uncharacterized protein</fullName>
    </submittedName>
</protein>
<accession>A0AAD3SWD9</accession>
<proteinExistence type="predicted"/>
<evidence type="ECO:0000256" key="1">
    <source>
        <dbReference type="SAM" id="Phobius"/>
    </source>
</evidence>
<dbReference type="AlphaFoldDB" id="A0AAD3SWD9"/>
<evidence type="ECO:0000313" key="3">
    <source>
        <dbReference type="Proteomes" id="UP001279734"/>
    </source>
</evidence>
<dbReference type="Proteomes" id="UP001279734">
    <property type="component" value="Unassembled WGS sequence"/>
</dbReference>
<keyword evidence="1" id="KW-0472">Membrane</keyword>
<organism evidence="2 3">
    <name type="scientific">Nepenthes gracilis</name>
    <name type="common">Slender pitcher plant</name>
    <dbReference type="NCBI Taxonomy" id="150966"/>
    <lineage>
        <taxon>Eukaryota</taxon>
        <taxon>Viridiplantae</taxon>
        <taxon>Streptophyta</taxon>
        <taxon>Embryophyta</taxon>
        <taxon>Tracheophyta</taxon>
        <taxon>Spermatophyta</taxon>
        <taxon>Magnoliopsida</taxon>
        <taxon>eudicotyledons</taxon>
        <taxon>Gunneridae</taxon>
        <taxon>Pentapetalae</taxon>
        <taxon>Caryophyllales</taxon>
        <taxon>Nepenthaceae</taxon>
        <taxon>Nepenthes</taxon>
    </lineage>
</organism>
<keyword evidence="1" id="KW-0812">Transmembrane</keyword>
<keyword evidence="1" id="KW-1133">Transmembrane helix</keyword>
<dbReference type="EMBL" id="BSYO01000019">
    <property type="protein sequence ID" value="GMH18264.1"/>
    <property type="molecule type" value="Genomic_DNA"/>
</dbReference>
<comment type="caution">
    <text evidence="2">The sequence shown here is derived from an EMBL/GenBank/DDBJ whole genome shotgun (WGS) entry which is preliminary data.</text>
</comment>